<gene>
    <name evidence="2" type="ORF">LFAB_04020</name>
</gene>
<comment type="caution">
    <text evidence="2">The sequence shown here is derived from an EMBL/GenBank/DDBJ whole genome shotgun (WGS) entry which is preliminary data.</text>
</comment>
<dbReference type="PATRIC" id="fig|1400520.3.peg.791"/>
<dbReference type="Proteomes" id="UP000019247">
    <property type="component" value="Unassembled WGS sequence"/>
</dbReference>
<dbReference type="RefSeq" id="WP_024624844.1">
    <property type="nucleotide sequence ID" value="NZ_KK036473.1"/>
</dbReference>
<dbReference type="AlphaFoldDB" id="W6TAS3"/>
<accession>W6TAS3</accession>
<dbReference type="HOGENOM" id="CLU_1445974_0_0_9"/>
<evidence type="ECO:0000313" key="2">
    <source>
        <dbReference type="EMBL" id="ETY75073.1"/>
    </source>
</evidence>
<organism evidence="2 3">
    <name type="scientific">Lactiplantibacillus fabifermentans T30PCM01</name>
    <dbReference type="NCBI Taxonomy" id="1400520"/>
    <lineage>
        <taxon>Bacteria</taxon>
        <taxon>Bacillati</taxon>
        <taxon>Bacillota</taxon>
        <taxon>Bacilli</taxon>
        <taxon>Lactobacillales</taxon>
        <taxon>Lactobacillaceae</taxon>
        <taxon>Lactiplantibacillus</taxon>
    </lineage>
</organism>
<name>W6TAS3_9LACO</name>
<reference evidence="2 3" key="1">
    <citation type="journal article" date="2014" name="Genome Announc.">
        <title>Genome Sequence of Lactobacillus fabifermentans Strain T30PCM01, Isolated from Fermenting Grape Marc.</title>
        <authorList>
            <person name="Treu L."/>
            <person name="Vendramin V."/>
            <person name="Bovo B."/>
            <person name="Giacomini A."/>
            <person name="Corich V."/>
            <person name="Campanaro S."/>
        </authorList>
    </citation>
    <scope>NUCLEOTIDE SEQUENCE [LARGE SCALE GENOMIC DNA]</scope>
    <source>
        <strain evidence="2 3">T30PCM01</strain>
    </source>
</reference>
<feature type="region of interest" description="Disordered" evidence="1">
    <location>
        <begin position="168"/>
        <end position="187"/>
    </location>
</feature>
<proteinExistence type="predicted"/>
<sequence>MDWIRYFRNDDEAPAVWFSMHETIGVQVLDLQQHELVWRDDYIADEYEIDGDEIVFASDNIVEVTELAFVEAVGQETPKNNQRLVHAMWCHYWGPNVLHHLHHGWTYQGERIGTNWFQCPDEAGEWHMFYAELTEKSFFTESVGTDWTTFEDEFILLPANELRIFDKKGHPTEIEPGSNRKKWRKHR</sequence>
<evidence type="ECO:0000256" key="1">
    <source>
        <dbReference type="SAM" id="MobiDB-lite"/>
    </source>
</evidence>
<protein>
    <submittedName>
        <fullName evidence="2">Uncharacterized protein</fullName>
    </submittedName>
</protein>
<dbReference type="EMBL" id="AWWK01000020">
    <property type="protein sequence ID" value="ETY75073.1"/>
    <property type="molecule type" value="Genomic_DNA"/>
</dbReference>
<evidence type="ECO:0000313" key="3">
    <source>
        <dbReference type="Proteomes" id="UP000019247"/>
    </source>
</evidence>